<organism evidence="1 2">
    <name type="scientific">Nostoc flagelliforme FACHB-838</name>
    <dbReference type="NCBI Taxonomy" id="2692904"/>
    <lineage>
        <taxon>Bacteria</taxon>
        <taxon>Bacillati</taxon>
        <taxon>Cyanobacteriota</taxon>
        <taxon>Cyanophyceae</taxon>
        <taxon>Nostocales</taxon>
        <taxon>Nostocaceae</taxon>
        <taxon>Nostoc</taxon>
    </lineage>
</organism>
<dbReference type="Proteomes" id="UP000623440">
    <property type="component" value="Unassembled WGS sequence"/>
</dbReference>
<evidence type="ECO:0000313" key="2">
    <source>
        <dbReference type="Proteomes" id="UP000623440"/>
    </source>
</evidence>
<comment type="caution">
    <text evidence="1">The sequence shown here is derived from an EMBL/GenBank/DDBJ whole genome shotgun (WGS) entry which is preliminary data.</text>
</comment>
<reference evidence="1 2" key="1">
    <citation type="journal article" date="2020" name="ISME J.">
        <title>Comparative genomics reveals insights into cyanobacterial evolution and habitat adaptation.</title>
        <authorList>
            <person name="Chen M.Y."/>
            <person name="Teng W.K."/>
            <person name="Zhao L."/>
            <person name="Hu C.X."/>
            <person name="Zhou Y.K."/>
            <person name="Han B.P."/>
            <person name="Song L.R."/>
            <person name="Shu W.S."/>
        </authorList>
    </citation>
    <scope>NUCLEOTIDE SEQUENCE [LARGE SCALE GENOMIC DNA]</scope>
    <source>
        <strain evidence="1 2">FACHB-838</strain>
    </source>
</reference>
<protein>
    <submittedName>
        <fullName evidence="1">Calcium-binding protein</fullName>
    </submittedName>
</protein>
<keyword evidence="2" id="KW-1185">Reference proteome</keyword>
<evidence type="ECO:0000313" key="1">
    <source>
        <dbReference type="EMBL" id="MBD2531758.1"/>
    </source>
</evidence>
<gene>
    <name evidence="1" type="ORF">H6G97_20015</name>
</gene>
<proteinExistence type="predicted"/>
<sequence length="50" mass="5038">LSNAVIVYDSMTGQLLYNQNGSAAGFGSGGQFAQLTGAPALTASDFIIQA</sequence>
<feature type="non-terminal residue" evidence="1">
    <location>
        <position position="1"/>
    </location>
</feature>
<accession>A0ABR8DRA8</accession>
<dbReference type="EMBL" id="JACJSI010000040">
    <property type="protein sequence ID" value="MBD2531758.1"/>
    <property type="molecule type" value="Genomic_DNA"/>
</dbReference>
<name>A0ABR8DRA8_9NOSO</name>